<sequence length="116" mass="13837">MVNLNLNSLEPSFFSRSIAEKFDDSNYLHWQQQVEPVIKSHKLQRFVVNPQISLHYLTDHDREIDHVNPTFEVWDIQDQMLLTWVQSTLSKSVPSHVIGCIHSYQVWDKIHEHFHM</sequence>
<dbReference type="AlphaFoldDB" id="A0ABD1MCX3"/>
<evidence type="ECO:0000313" key="1">
    <source>
        <dbReference type="EMBL" id="KAL2333638.1"/>
    </source>
</evidence>
<reference evidence="1 2" key="1">
    <citation type="submission" date="2024-08" db="EMBL/GenBank/DDBJ databases">
        <title>Insights into the chromosomal genome structure of Flemingia macrophylla.</title>
        <authorList>
            <person name="Ding Y."/>
            <person name="Zhao Y."/>
            <person name="Bi W."/>
            <person name="Wu M."/>
            <person name="Zhao G."/>
            <person name="Gong Y."/>
            <person name="Li W."/>
            <person name="Zhang P."/>
        </authorList>
    </citation>
    <scope>NUCLEOTIDE SEQUENCE [LARGE SCALE GENOMIC DNA]</scope>
    <source>
        <strain evidence="1">DYQJB</strain>
        <tissue evidence="1">Leaf</tissue>
    </source>
</reference>
<protein>
    <recommendedName>
        <fullName evidence="3">Retrotransposon Copia-like N-terminal domain-containing protein</fullName>
    </recommendedName>
</protein>
<dbReference type="PANTHER" id="PTHR47481:SF30">
    <property type="entry name" value="CCHC-TYPE DOMAIN-CONTAINING PROTEIN"/>
    <property type="match status" value="1"/>
</dbReference>
<comment type="caution">
    <text evidence="1">The sequence shown here is derived from an EMBL/GenBank/DDBJ whole genome shotgun (WGS) entry which is preliminary data.</text>
</comment>
<organism evidence="1 2">
    <name type="scientific">Flemingia macrophylla</name>
    <dbReference type="NCBI Taxonomy" id="520843"/>
    <lineage>
        <taxon>Eukaryota</taxon>
        <taxon>Viridiplantae</taxon>
        <taxon>Streptophyta</taxon>
        <taxon>Embryophyta</taxon>
        <taxon>Tracheophyta</taxon>
        <taxon>Spermatophyta</taxon>
        <taxon>Magnoliopsida</taxon>
        <taxon>eudicotyledons</taxon>
        <taxon>Gunneridae</taxon>
        <taxon>Pentapetalae</taxon>
        <taxon>rosids</taxon>
        <taxon>fabids</taxon>
        <taxon>Fabales</taxon>
        <taxon>Fabaceae</taxon>
        <taxon>Papilionoideae</taxon>
        <taxon>50 kb inversion clade</taxon>
        <taxon>NPAAA clade</taxon>
        <taxon>indigoferoid/millettioid clade</taxon>
        <taxon>Phaseoleae</taxon>
        <taxon>Flemingia</taxon>
    </lineage>
</organism>
<evidence type="ECO:0000313" key="2">
    <source>
        <dbReference type="Proteomes" id="UP001603857"/>
    </source>
</evidence>
<name>A0ABD1MCX3_9FABA</name>
<gene>
    <name evidence="1" type="ORF">Fmac_014851</name>
</gene>
<accession>A0ABD1MCX3</accession>
<dbReference type="PANTHER" id="PTHR47481">
    <property type="match status" value="1"/>
</dbReference>
<dbReference type="Proteomes" id="UP001603857">
    <property type="component" value="Unassembled WGS sequence"/>
</dbReference>
<evidence type="ECO:0008006" key="3">
    <source>
        <dbReference type="Google" id="ProtNLM"/>
    </source>
</evidence>
<dbReference type="EMBL" id="JBGMDY010000005">
    <property type="protein sequence ID" value="KAL2333638.1"/>
    <property type="molecule type" value="Genomic_DNA"/>
</dbReference>
<proteinExistence type="predicted"/>
<keyword evidence="2" id="KW-1185">Reference proteome</keyword>